<dbReference type="GO" id="GO:0004674">
    <property type="term" value="F:protein serine/threonine kinase activity"/>
    <property type="evidence" value="ECO:0007669"/>
    <property type="project" value="UniProtKB-EC"/>
</dbReference>
<keyword evidence="1 9" id="KW-0808">Transferase</keyword>
<feature type="region of interest" description="Disordered" evidence="6">
    <location>
        <begin position="332"/>
        <end position="354"/>
    </location>
</feature>
<feature type="transmembrane region" description="Helical" evidence="7">
    <location>
        <begin position="501"/>
        <end position="521"/>
    </location>
</feature>
<feature type="domain" description="Protein kinase" evidence="8">
    <location>
        <begin position="57"/>
        <end position="308"/>
    </location>
</feature>
<dbReference type="EMBL" id="SJPH01000003">
    <property type="protein sequence ID" value="TWT46766.1"/>
    <property type="molecule type" value="Genomic_DNA"/>
</dbReference>
<feature type="transmembrane region" description="Helical" evidence="7">
    <location>
        <begin position="647"/>
        <end position="667"/>
    </location>
</feature>
<organism evidence="9 10">
    <name type="scientific">Botrimarina hoheduenensis</name>
    <dbReference type="NCBI Taxonomy" id="2528000"/>
    <lineage>
        <taxon>Bacteria</taxon>
        <taxon>Pseudomonadati</taxon>
        <taxon>Planctomycetota</taxon>
        <taxon>Planctomycetia</taxon>
        <taxon>Pirellulales</taxon>
        <taxon>Lacipirellulaceae</taxon>
        <taxon>Botrimarina</taxon>
    </lineage>
</organism>
<feature type="region of interest" description="Disordered" evidence="6">
    <location>
        <begin position="1"/>
        <end position="43"/>
    </location>
</feature>
<dbReference type="InterPro" id="IPR011009">
    <property type="entry name" value="Kinase-like_dom_sf"/>
</dbReference>
<dbReference type="PANTHER" id="PTHR43289">
    <property type="entry name" value="MITOGEN-ACTIVATED PROTEIN KINASE KINASE KINASE 20-RELATED"/>
    <property type="match status" value="1"/>
</dbReference>
<dbReference type="InterPro" id="IPR008271">
    <property type="entry name" value="Ser/Thr_kinase_AS"/>
</dbReference>
<evidence type="ECO:0000256" key="5">
    <source>
        <dbReference type="PROSITE-ProRule" id="PRU10141"/>
    </source>
</evidence>
<feature type="transmembrane region" description="Helical" evidence="7">
    <location>
        <begin position="465"/>
        <end position="489"/>
    </location>
</feature>
<sequence length="680" mass="73781">MFCPPLTRKRHEMKRSPEADAAAAPGGEKDAAEAADSPRRERGRFLYRTGDRPLEGYTIKRGVGHGGFGEVYFATSDAGKEVALKLIRRNLDIELRGVRQCLNLKHPNLISLYDIRTDAAGDEWVVMEFVPGESLEQAIQRHPTGMPVEEALAWFRGVAAGVGHLHRCGIVHRDLKPGNLFLERPAGEPPRAEDVRIGDYGLSKFISTSRRSGQTESVGTVHYMAPEIAGGRYGREIDTYALGVILYEMLTGRTPFEGESVGEVLMKHLTAEPDLSRLGEPYRSVVARALTKDPELRVSSVEQMIAMLPGTGDSGQPVAPVAAALPGATPAEPPPVWSPVSRPPHTHHPKPAGEPLWQGFVELTNTARTRWNAWDAPPLLKGLLLFAGVSGFFVSGAFMLPMAILPFYFLYYLVWAMFFDTGTATGATPFAEGAKPNAKRARFVDWRKAALAARRDRPLRTQARTLVGSMIVATLVSGLAAAVAAPWLVTSGSPDTWAVGAWFATVGVVGAWSVLIVNALVERARIDGFSRRYIQLLAGGLVGATAFGTAQLLKIELPYNPDSSIARNSCVLENAFDIDLYKAVERSPDSIAVPLTASMAYFGAIFFLLKLGKNADYLRRKRVGIGAVASAGIGAWAASFLCWYPQPIGLVVAGIIAFAVQIASPWLSNEERVRLAKENL</sequence>
<feature type="compositionally biased region" description="Basic and acidic residues" evidence="6">
    <location>
        <begin position="27"/>
        <end position="43"/>
    </location>
</feature>
<feature type="transmembrane region" description="Helical" evidence="7">
    <location>
        <begin position="533"/>
        <end position="553"/>
    </location>
</feature>
<dbReference type="PANTHER" id="PTHR43289:SF6">
    <property type="entry name" value="SERINE_THREONINE-PROTEIN KINASE NEKL-3"/>
    <property type="match status" value="1"/>
</dbReference>
<evidence type="ECO:0000259" key="8">
    <source>
        <dbReference type="PROSITE" id="PS50011"/>
    </source>
</evidence>
<feature type="transmembrane region" description="Helical" evidence="7">
    <location>
        <begin position="591"/>
        <end position="611"/>
    </location>
</feature>
<keyword evidence="4 5" id="KW-0067">ATP-binding</keyword>
<evidence type="ECO:0000256" key="7">
    <source>
        <dbReference type="SAM" id="Phobius"/>
    </source>
</evidence>
<dbReference type="SMART" id="SM00220">
    <property type="entry name" value="S_TKc"/>
    <property type="match status" value="1"/>
</dbReference>
<dbReference type="PROSITE" id="PS00108">
    <property type="entry name" value="PROTEIN_KINASE_ST"/>
    <property type="match status" value="1"/>
</dbReference>
<evidence type="ECO:0000256" key="2">
    <source>
        <dbReference type="ARBA" id="ARBA00022741"/>
    </source>
</evidence>
<dbReference type="EC" id="2.7.11.1" evidence="9"/>
<evidence type="ECO:0000256" key="3">
    <source>
        <dbReference type="ARBA" id="ARBA00022777"/>
    </source>
</evidence>
<dbReference type="SUPFAM" id="SSF56112">
    <property type="entry name" value="Protein kinase-like (PK-like)"/>
    <property type="match status" value="1"/>
</dbReference>
<dbReference type="GO" id="GO:0005524">
    <property type="term" value="F:ATP binding"/>
    <property type="evidence" value="ECO:0007669"/>
    <property type="project" value="UniProtKB-UniRule"/>
</dbReference>
<accession>A0A5C5W783</accession>
<evidence type="ECO:0000256" key="1">
    <source>
        <dbReference type="ARBA" id="ARBA00022679"/>
    </source>
</evidence>
<dbReference type="PROSITE" id="PS00107">
    <property type="entry name" value="PROTEIN_KINASE_ATP"/>
    <property type="match status" value="1"/>
</dbReference>
<dbReference type="InterPro" id="IPR000719">
    <property type="entry name" value="Prot_kinase_dom"/>
</dbReference>
<dbReference type="Pfam" id="PF00069">
    <property type="entry name" value="Pkinase"/>
    <property type="match status" value="1"/>
</dbReference>
<dbReference type="InterPro" id="IPR017441">
    <property type="entry name" value="Protein_kinase_ATP_BS"/>
</dbReference>
<comment type="caution">
    <text evidence="9">The sequence shown here is derived from an EMBL/GenBank/DDBJ whole genome shotgun (WGS) entry which is preliminary data.</text>
</comment>
<keyword evidence="7" id="KW-0472">Membrane</keyword>
<gene>
    <name evidence="9" type="primary">prkC_4</name>
    <name evidence="9" type="ORF">Pla111_18670</name>
</gene>
<evidence type="ECO:0000313" key="9">
    <source>
        <dbReference type="EMBL" id="TWT46766.1"/>
    </source>
</evidence>
<dbReference type="Gene3D" id="1.10.510.10">
    <property type="entry name" value="Transferase(Phosphotransferase) domain 1"/>
    <property type="match status" value="1"/>
</dbReference>
<keyword evidence="3 9" id="KW-0418">Kinase</keyword>
<dbReference type="CDD" id="cd14014">
    <property type="entry name" value="STKc_PknB_like"/>
    <property type="match status" value="1"/>
</dbReference>
<keyword evidence="7" id="KW-1133">Transmembrane helix</keyword>
<dbReference type="PROSITE" id="PS50011">
    <property type="entry name" value="PROTEIN_KINASE_DOM"/>
    <property type="match status" value="1"/>
</dbReference>
<proteinExistence type="predicted"/>
<feature type="binding site" evidence="5">
    <location>
        <position position="85"/>
    </location>
    <ligand>
        <name>ATP</name>
        <dbReference type="ChEBI" id="CHEBI:30616"/>
    </ligand>
</feature>
<keyword evidence="2 5" id="KW-0547">Nucleotide-binding</keyword>
<dbReference type="Proteomes" id="UP000318995">
    <property type="component" value="Unassembled WGS sequence"/>
</dbReference>
<evidence type="ECO:0000256" key="6">
    <source>
        <dbReference type="SAM" id="MobiDB-lite"/>
    </source>
</evidence>
<keyword evidence="7" id="KW-0812">Transmembrane</keyword>
<reference evidence="9 10" key="1">
    <citation type="submission" date="2019-02" db="EMBL/GenBank/DDBJ databases">
        <title>Deep-cultivation of Planctomycetes and their phenomic and genomic characterization uncovers novel biology.</title>
        <authorList>
            <person name="Wiegand S."/>
            <person name="Jogler M."/>
            <person name="Boedeker C."/>
            <person name="Pinto D."/>
            <person name="Vollmers J."/>
            <person name="Rivas-Marin E."/>
            <person name="Kohn T."/>
            <person name="Peeters S.H."/>
            <person name="Heuer A."/>
            <person name="Rast P."/>
            <person name="Oberbeckmann S."/>
            <person name="Bunk B."/>
            <person name="Jeske O."/>
            <person name="Meyerdierks A."/>
            <person name="Storesund J.E."/>
            <person name="Kallscheuer N."/>
            <person name="Luecker S."/>
            <person name="Lage O.M."/>
            <person name="Pohl T."/>
            <person name="Merkel B.J."/>
            <person name="Hornburger P."/>
            <person name="Mueller R.-W."/>
            <person name="Bruemmer F."/>
            <person name="Labrenz M."/>
            <person name="Spormann A.M."/>
            <person name="Op Den Camp H."/>
            <person name="Overmann J."/>
            <person name="Amann R."/>
            <person name="Jetten M.S.M."/>
            <person name="Mascher T."/>
            <person name="Medema M.H."/>
            <person name="Devos D.P."/>
            <person name="Kaster A.-K."/>
            <person name="Ovreas L."/>
            <person name="Rohde M."/>
            <person name="Galperin M.Y."/>
            <person name="Jogler C."/>
        </authorList>
    </citation>
    <scope>NUCLEOTIDE SEQUENCE [LARGE SCALE GENOMIC DNA]</scope>
    <source>
        <strain evidence="9 10">Pla111</strain>
    </source>
</reference>
<dbReference type="OrthoDB" id="6111975at2"/>
<feature type="transmembrane region" description="Helical" evidence="7">
    <location>
        <begin position="383"/>
        <end position="404"/>
    </location>
</feature>
<name>A0A5C5W783_9BACT</name>
<evidence type="ECO:0000313" key="10">
    <source>
        <dbReference type="Proteomes" id="UP000318995"/>
    </source>
</evidence>
<protein>
    <submittedName>
        <fullName evidence="9">Serine/threonine-protein kinase PrkC</fullName>
        <ecNumber evidence="9">2.7.11.1</ecNumber>
    </submittedName>
</protein>
<dbReference type="AlphaFoldDB" id="A0A5C5W783"/>
<evidence type="ECO:0000256" key="4">
    <source>
        <dbReference type="ARBA" id="ARBA00022840"/>
    </source>
</evidence>
<feature type="transmembrane region" description="Helical" evidence="7">
    <location>
        <begin position="623"/>
        <end position="641"/>
    </location>
</feature>
<keyword evidence="10" id="KW-1185">Reference proteome</keyword>